<protein>
    <submittedName>
        <fullName evidence="5">Uncharacterized protein</fullName>
    </submittedName>
</protein>
<organism evidence="5 6">
    <name type="scientific">Petrolisthes manimaculis</name>
    <dbReference type="NCBI Taxonomy" id="1843537"/>
    <lineage>
        <taxon>Eukaryota</taxon>
        <taxon>Metazoa</taxon>
        <taxon>Ecdysozoa</taxon>
        <taxon>Arthropoda</taxon>
        <taxon>Crustacea</taxon>
        <taxon>Multicrustacea</taxon>
        <taxon>Malacostraca</taxon>
        <taxon>Eumalacostraca</taxon>
        <taxon>Eucarida</taxon>
        <taxon>Decapoda</taxon>
        <taxon>Pleocyemata</taxon>
        <taxon>Anomura</taxon>
        <taxon>Galatheoidea</taxon>
        <taxon>Porcellanidae</taxon>
        <taxon>Petrolisthes</taxon>
    </lineage>
</organism>
<evidence type="ECO:0000313" key="5">
    <source>
        <dbReference type="EMBL" id="KAK4305050.1"/>
    </source>
</evidence>
<dbReference type="InterPro" id="IPR032675">
    <property type="entry name" value="LRR_dom_sf"/>
</dbReference>
<evidence type="ECO:0000256" key="2">
    <source>
        <dbReference type="ARBA" id="ARBA00022729"/>
    </source>
</evidence>
<dbReference type="InterPro" id="IPR052286">
    <property type="entry name" value="Wnt_signaling_inhibitor"/>
</dbReference>
<keyword evidence="3" id="KW-0677">Repeat</keyword>
<dbReference type="InterPro" id="IPR003591">
    <property type="entry name" value="Leu-rich_rpt_typical-subtyp"/>
</dbReference>
<comment type="caution">
    <text evidence="5">The sequence shown here is derived from an EMBL/GenBank/DDBJ whole genome shotgun (WGS) entry which is preliminary data.</text>
</comment>
<accession>A0AAE1PD30</accession>
<dbReference type="AlphaFoldDB" id="A0AAE1PD30"/>
<name>A0AAE1PD30_9EUCA</name>
<dbReference type="SMART" id="SM00369">
    <property type="entry name" value="LRR_TYP"/>
    <property type="match status" value="4"/>
</dbReference>
<dbReference type="Gene3D" id="3.80.10.10">
    <property type="entry name" value="Ribonuclease Inhibitor"/>
    <property type="match status" value="4"/>
</dbReference>
<keyword evidence="1" id="KW-0433">Leucine-rich repeat</keyword>
<reference evidence="5" key="1">
    <citation type="submission" date="2023-11" db="EMBL/GenBank/DDBJ databases">
        <title>Genome assemblies of two species of porcelain crab, Petrolisthes cinctipes and Petrolisthes manimaculis (Anomura: Porcellanidae).</title>
        <authorList>
            <person name="Angst P."/>
        </authorList>
    </citation>
    <scope>NUCLEOTIDE SEQUENCE</scope>
    <source>
        <strain evidence="5">PB745_02</strain>
        <tissue evidence="5">Gill</tissue>
    </source>
</reference>
<feature type="signal peptide" evidence="4">
    <location>
        <begin position="1"/>
        <end position="18"/>
    </location>
</feature>
<sequence>MLLTTLLLVTLLGFDVKAAITQPQPREWPCPVPEDLNPCVCTTDVDLNLYLDCSDITSTSQLQDVFSRTIFPFSDFMDLTIHPAEPHNEFTKILAGTFGLVTFQNILISNTLIDTIEEEALVYSHPTLGKLDVSNNNLQEFPFETLYLFGVLRELRMANNKLNALPDIQSETLILLDLSANLGLTLTPLTFGSATHIEEIWLRDMGLTVDTGNTVTDVPKDVFSNNLYLRYLDLSGNELSYTIIESFINPPTSTLDFVGLNGNDIVNVHPQSITGLNDVGAMVQLRNNKVTELCEDDWSQLLEQLDTDNSLDLRDNPLRCGCDTQWLVQGADVMKKIHNETKCATGNLLHELPADWYLNNGQTRSHPTQYRPKHTIMLTTLLLVTLLGSRVKAAITQPQPKEWPCPVAAEIYPCVCTIDDDLNLYLDCSDVNSNTQLQDVFTKTTFPFLNFFTLTITPSIPKNQLTALTAGIFGSVTFHKIFISNTYISTIEEETLVNCHDTLEILDLNDNILGYFPFETLELFFVLRELRLANNQLATLPDLKSGILWYLDLSGNAGLSLTASTFAGLPLASVIHLRNMGLGTITDPSTIVPPEVFAANTDLRDLDMSNNVIEGTLQEATFNPPFQSLHELNLNHNRISDIHPLAITGLANGASVQLMSNKIPVLNSANWGPLLSQLTSDNALDLRDNPLLCGCDLYWLVNDATLMKKIHNETTCSTGSLVYDLPIEWFTEHCPGGPSSDNRQTQITNTRN</sequence>
<evidence type="ECO:0000256" key="1">
    <source>
        <dbReference type="ARBA" id="ARBA00022614"/>
    </source>
</evidence>
<dbReference type="PANTHER" id="PTHR24364:SF18">
    <property type="entry name" value="LP06937P"/>
    <property type="match status" value="1"/>
</dbReference>
<keyword evidence="6" id="KW-1185">Reference proteome</keyword>
<evidence type="ECO:0000256" key="4">
    <source>
        <dbReference type="SAM" id="SignalP"/>
    </source>
</evidence>
<dbReference type="GO" id="GO:0016020">
    <property type="term" value="C:membrane"/>
    <property type="evidence" value="ECO:0007669"/>
    <property type="project" value="TreeGrafter"/>
</dbReference>
<dbReference type="PANTHER" id="PTHR24364">
    <property type="entry name" value="LP06937P"/>
    <property type="match status" value="1"/>
</dbReference>
<proteinExistence type="predicted"/>
<dbReference type="Proteomes" id="UP001292094">
    <property type="component" value="Unassembled WGS sequence"/>
</dbReference>
<dbReference type="PROSITE" id="PS51450">
    <property type="entry name" value="LRR"/>
    <property type="match status" value="1"/>
</dbReference>
<dbReference type="InterPro" id="IPR001611">
    <property type="entry name" value="Leu-rich_rpt"/>
</dbReference>
<dbReference type="EMBL" id="JAWZYT010002338">
    <property type="protein sequence ID" value="KAK4305050.1"/>
    <property type="molecule type" value="Genomic_DNA"/>
</dbReference>
<gene>
    <name evidence="5" type="ORF">Pmani_023040</name>
</gene>
<dbReference type="Pfam" id="PF00560">
    <property type="entry name" value="LRR_1"/>
    <property type="match status" value="2"/>
</dbReference>
<keyword evidence="2 4" id="KW-0732">Signal</keyword>
<dbReference type="SUPFAM" id="SSF52058">
    <property type="entry name" value="L domain-like"/>
    <property type="match status" value="2"/>
</dbReference>
<feature type="chain" id="PRO_5042090314" evidence="4">
    <location>
        <begin position="19"/>
        <end position="752"/>
    </location>
</feature>
<evidence type="ECO:0000256" key="3">
    <source>
        <dbReference type="ARBA" id="ARBA00022737"/>
    </source>
</evidence>
<evidence type="ECO:0000313" key="6">
    <source>
        <dbReference type="Proteomes" id="UP001292094"/>
    </source>
</evidence>